<dbReference type="SUPFAM" id="SSF57889">
    <property type="entry name" value="Cysteine-rich domain"/>
    <property type="match status" value="1"/>
</dbReference>
<dbReference type="PANTHER" id="PTHR45888">
    <property type="entry name" value="HL01030P-RELATED"/>
    <property type="match status" value="1"/>
</dbReference>
<evidence type="ECO:0000256" key="3">
    <source>
        <dbReference type="ARBA" id="ARBA00016995"/>
    </source>
</evidence>
<feature type="domain" description="PHD-type" evidence="15">
    <location>
        <begin position="424"/>
        <end position="472"/>
    </location>
</feature>
<evidence type="ECO:0000256" key="2">
    <source>
        <dbReference type="ARBA" id="ARBA00006097"/>
    </source>
</evidence>
<protein>
    <recommendedName>
        <fullName evidence="3">PHD finger protein 10</fullName>
    </recommendedName>
</protein>
<dbReference type="CDD" id="cd15528">
    <property type="entry name" value="PHD1_PHF10"/>
    <property type="match status" value="1"/>
</dbReference>
<evidence type="ECO:0000256" key="10">
    <source>
        <dbReference type="ARBA" id="ARBA00023163"/>
    </source>
</evidence>
<dbReference type="PANTHER" id="PTHR45888:SF4">
    <property type="entry name" value="PHD FINGER PROTEIN 10"/>
    <property type="match status" value="1"/>
</dbReference>
<dbReference type="InterPro" id="IPR011011">
    <property type="entry name" value="Znf_FYVE_PHD"/>
</dbReference>
<evidence type="ECO:0000256" key="4">
    <source>
        <dbReference type="ARBA" id="ARBA00022723"/>
    </source>
</evidence>
<organism evidence="17 18">
    <name type="scientific">Cylicocyclus nassatus</name>
    <name type="common">Nematode worm</name>
    <dbReference type="NCBI Taxonomy" id="53992"/>
    <lineage>
        <taxon>Eukaryota</taxon>
        <taxon>Metazoa</taxon>
        <taxon>Ecdysozoa</taxon>
        <taxon>Nematoda</taxon>
        <taxon>Chromadorea</taxon>
        <taxon>Rhabditida</taxon>
        <taxon>Rhabditina</taxon>
        <taxon>Rhabditomorpha</taxon>
        <taxon>Strongyloidea</taxon>
        <taxon>Strongylidae</taxon>
        <taxon>Cylicocyclus</taxon>
    </lineage>
</organism>
<dbReference type="InterPro" id="IPR019787">
    <property type="entry name" value="Znf_PHD-finger"/>
</dbReference>
<feature type="coiled-coil region" evidence="13">
    <location>
        <begin position="182"/>
        <end position="216"/>
    </location>
</feature>
<feature type="domain" description="Phorbol-ester/DAG-type" evidence="16">
    <location>
        <begin position="362"/>
        <end position="413"/>
    </location>
</feature>
<reference evidence="17" key="1">
    <citation type="submission" date="2023-07" db="EMBL/GenBank/DDBJ databases">
        <authorList>
            <consortium name="CYATHOMIX"/>
        </authorList>
    </citation>
    <scope>NUCLEOTIDE SEQUENCE</scope>
    <source>
        <strain evidence="17">N/A</strain>
    </source>
</reference>
<dbReference type="GO" id="GO:0008270">
    <property type="term" value="F:zinc ion binding"/>
    <property type="evidence" value="ECO:0007669"/>
    <property type="project" value="UniProtKB-KW"/>
</dbReference>
<dbReference type="InterPro" id="IPR002219">
    <property type="entry name" value="PKC_DAG/PE"/>
</dbReference>
<keyword evidence="5" id="KW-0677">Repeat</keyword>
<dbReference type="PROSITE" id="PS50081">
    <property type="entry name" value="ZF_DAG_PE_2"/>
    <property type="match status" value="1"/>
</dbReference>
<evidence type="ECO:0000256" key="14">
    <source>
        <dbReference type="SAM" id="MobiDB-lite"/>
    </source>
</evidence>
<evidence type="ECO:0000256" key="6">
    <source>
        <dbReference type="ARBA" id="ARBA00022771"/>
    </source>
</evidence>
<evidence type="ECO:0000256" key="11">
    <source>
        <dbReference type="ARBA" id="ARBA00023242"/>
    </source>
</evidence>
<dbReference type="EMBL" id="CATQJL010000001">
    <property type="protein sequence ID" value="CAJ0588560.1"/>
    <property type="molecule type" value="Genomic_DNA"/>
</dbReference>
<comment type="similarity">
    <text evidence="2">Belongs to the SAYP family.</text>
</comment>
<evidence type="ECO:0000256" key="1">
    <source>
        <dbReference type="ARBA" id="ARBA00004123"/>
    </source>
</evidence>
<dbReference type="Proteomes" id="UP001176961">
    <property type="component" value="Unassembled WGS sequence"/>
</dbReference>
<evidence type="ECO:0000256" key="7">
    <source>
        <dbReference type="ARBA" id="ARBA00022833"/>
    </source>
</evidence>
<evidence type="ECO:0000259" key="15">
    <source>
        <dbReference type="PROSITE" id="PS50016"/>
    </source>
</evidence>
<dbReference type="Gene3D" id="3.30.40.10">
    <property type="entry name" value="Zinc/RING finger domain, C3HC4 (zinc finger)"/>
    <property type="match status" value="1"/>
</dbReference>
<keyword evidence="18" id="KW-1185">Reference proteome</keyword>
<proteinExistence type="inferred from homology"/>
<evidence type="ECO:0000313" key="18">
    <source>
        <dbReference type="Proteomes" id="UP001176961"/>
    </source>
</evidence>
<sequence>MTSDMEAGSSEQPMVIHEDSNLSMESVESVEQVAPSVPPAPLPEESNIAENAENTQSSAMASVLSTPRSSVRVITADVTHRQIEVKDLIEYEWPLKSGDKYFLQEQVGDLLDIKSFSRKFPDMSRRKVEKVERDWLCATYNIHQIMNETQLRDLCAMRSVEIRDLMASEYPTIYQEFQKVTAERLKAVMAEQAKEMEAIKNDVKKLAELREKAIKSAADFNRELQTVKKYERQHYWDVQTSIIQSSANKWKKLPAKYTKPDPYPVALIHGQYQNYYRKFTASELRRLPLGSVLDGEHLFPVHRDPSPPPINVSEKDMQRFEKLLAAQGTPIAAPSSGQIKMEMTTPRAEPARKSSGSSVRNNHRVSAKSILTPQKCSSCDEVQKPGEVFIRCVACPMQAHASCLEMNDEMVACVLTYPWQCIECKRCSVCSLGDQEESMIFCDRCDRGFHTHCIGLAEAPQGSWICQQYCSRQTDGFSATPRRTMSRKKPAVAT</sequence>
<evidence type="ECO:0000256" key="12">
    <source>
        <dbReference type="PROSITE-ProRule" id="PRU00146"/>
    </source>
</evidence>
<dbReference type="CDD" id="cd21085">
    <property type="entry name" value="WH_NTD_PHF10"/>
    <property type="match status" value="1"/>
</dbReference>
<dbReference type="InterPro" id="IPR046349">
    <property type="entry name" value="C1-like_sf"/>
</dbReference>
<evidence type="ECO:0000256" key="9">
    <source>
        <dbReference type="ARBA" id="ARBA00023015"/>
    </source>
</evidence>
<dbReference type="SMART" id="SM00249">
    <property type="entry name" value="PHD"/>
    <property type="match status" value="2"/>
</dbReference>
<comment type="caution">
    <text evidence="17">The sequence shown here is derived from an EMBL/GenBank/DDBJ whole genome shotgun (WGS) entry which is preliminary data.</text>
</comment>
<dbReference type="InterPro" id="IPR038045">
    <property type="entry name" value="PHF10_PHD_finger_1"/>
</dbReference>
<dbReference type="GO" id="GO:0007399">
    <property type="term" value="P:nervous system development"/>
    <property type="evidence" value="ECO:0007669"/>
    <property type="project" value="UniProtKB-KW"/>
</dbReference>
<evidence type="ECO:0000256" key="8">
    <source>
        <dbReference type="ARBA" id="ARBA00022902"/>
    </source>
</evidence>
<feature type="region of interest" description="Disordered" evidence="14">
    <location>
        <begin position="1"/>
        <end position="45"/>
    </location>
</feature>
<keyword evidence="13" id="KW-0175">Coiled coil</keyword>
<dbReference type="Pfam" id="PF00628">
    <property type="entry name" value="PHD"/>
    <property type="match status" value="1"/>
</dbReference>
<keyword evidence="6 12" id="KW-0863">Zinc-finger</keyword>
<evidence type="ECO:0000256" key="13">
    <source>
        <dbReference type="SAM" id="Coils"/>
    </source>
</evidence>
<keyword evidence="11" id="KW-0539">Nucleus</keyword>
<gene>
    <name evidence="17" type="ORF">CYNAS_LOCUS543</name>
</gene>
<keyword evidence="4" id="KW-0479">Metal-binding</keyword>
<dbReference type="SUPFAM" id="SSF57903">
    <property type="entry name" value="FYVE/PHD zinc finger"/>
    <property type="match status" value="1"/>
</dbReference>
<accession>A0AA36DK33</accession>
<dbReference type="InterPro" id="IPR013083">
    <property type="entry name" value="Znf_RING/FYVE/PHD"/>
</dbReference>
<comment type="subcellular location">
    <subcellularLocation>
        <location evidence="1">Nucleus</location>
    </subcellularLocation>
</comment>
<evidence type="ECO:0000313" key="17">
    <source>
        <dbReference type="EMBL" id="CAJ0588560.1"/>
    </source>
</evidence>
<evidence type="ECO:0000256" key="5">
    <source>
        <dbReference type="ARBA" id="ARBA00022737"/>
    </source>
</evidence>
<evidence type="ECO:0000259" key="16">
    <source>
        <dbReference type="PROSITE" id="PS50081"/>
    </source>
</evidence>
<dbReference type="PROSITE" id="PS50016">
    <property type="entry name" value="ZF_PHD_2"/>
    <property type="match status" value="1"/>
</dbReference>
<name>A0AA36DK33_CYLNA</name>
<dbReference type="InterPro" id="IPR001965">
    <property type="entry name" value="Znf_PHD"/>
</dbReference>
<keyword evidence="7" id="KW-0862">Zinc</keyword>
<dbReference type="GO" id="GO:0071564">
    <property type="term" value="C:npBAF complex"/>
    <property type="evidence" value="ECO:0007669"/>
    <property type="project" value="InterPro"/>
</dbReference>
<keyword evidence="9" id="KW-0805">Transcription regulation</keyword>
<keyword evidence="8" id="KW-0524">Neurogenesis</keyword>
<dbReference type="AlphaFoldDB" id="A0AA36DK33"/>
<keyword evidence="10" id="KW-0804">Transcription</keyword>